<dbReference type="GO" id="GO:0009636">
    <property type="term" value="P:response to toxic substance"/>
    <property type="evidence" value="ECO:0007669"/>
    <property type="project" value="TreeGrafter"/>
</dbReference>
<name>A0A939D8E3_CLOAM</name>
<reference evidence="3" key="1">
    <citation type="submission" date="2021-02" db="EMBL/GenBank/DDBJ databases">
        <title>Abyssanaerobacter marinus gen.nov., sp., nov, anaerobic bacterium isolated from the Onnuri vent field of Indian Ocean and suggestion of Mogibacteriaceae fam. nov., and proposal of reclassification of ambiguous this family's genus member.</title>
        <authorList>
            <person name="Kim Y.J."/>
            <person name="Yang J.-A."/>
        </authorList>
    </citation>
    <scope>NUCLEOTIDE SEQUENCE</scope>
    <source>
        <strain evidence="3">DSM 2634</strain>
    </source>
</reference>
<dbReference type="AlphaFoldDB" id="A0A939D8E3"/>
<dbReference type="PROSITE" id="PS51257">
    <property type="entry name" value="PROKAR_LIPOPROTEIN"/>
    <property type="match status" value="1"/>
</dbReference>
<comment type="caution">
    <text evidence="3">The sequence shown here is derived from an EMBL/GenBank/DDBJ whole genome shotgun (WGS) entry which is preliminary data.</text>
</comment>
<dbReference type="EMBL" id="JAFJZZ010000001">
    <property type="protein sequence ID" value="MBN7772608.1"/>
    <property type="molecule type" value="Genomic_DNA"/>
</dbReference>
<feature type="transmembrane region" description="Helical" evidence="1">
    <location>
        <begin position="188"/>
        <end position="208"/>
    </location>
</feature>
<dbReference type="PIRSF" id="PIRSF038959">
    <property type="entry name" value="SdpI"/>
    <property type="match status" value="1"/>
</dbReference>
<dbReference type="PANTHER" id="PTHR37810:SF5">
    <property type="entry name" value="IMMUNITY PROTEIN SDPI"/>
    <property type="match status" value="1"/>
</dbReference>
<feature type="transmembrane region" description="Helical" evidence="1">
    <location>
        <begin position="90"/>
        <end position="110"/>
    </location>
</feature>
<dbReference type="InterPro" id="IPR012867">
    <property type="entry name" value="DUF1648"/>
</dbReference>
<keyword evidence="1" id="KW-0472">Membrane</keyword>
<evidence type="ECO:0000256" key="1">
    <source>
        <dbReference type="SAM" id="Phobius"/>
    </source>
</evidence>
<keyword evidence="1" id="KW-0812">Transmembrane</keyword>
<keyword evidence="4" id="KW-1185">Reference proteome</keyword>
<proteinExistence type="predicted"/>
<dbReference type="RefSeq" id="WP_206581398.1">
    <property type="nucleotide sequence ID" value="NZ_JAFJZZ010000001.1"/>
</dbReference>
<feature type="transmembrane region" description="Helical" evidence="1">
    <location>
        <begin position="116"/>
        <end position="134"/>
    </location>
</feature>
<dbReference type="Pfam" id="PF07853">
    <property type="entry name" value="DUF1648"/>
    <property type="match status" value="1"/>
</dbReference>
<dbReference type="Pfam" id="PF13630">
    <property type="entry name" value="SdpI"/>
    <property type="match status" value="1"/>
</dbReference>
<gene>
    <name evidence="3" type="ORF">JYB65_04470</name>
</gene>
<evidence type="ECO:0000313" key="3">
    <source>
        <dbReference type="EMBL" id="MBN7772608.1"/>
    </source>
</evidence>
<feature type="transmembrane region" description="Helical" evidence="1">
    <location>
        <begin position="12"/>
        <end position="31"/>
    </location>
</feature>
<dbReference type="PANTHER" id="PTHR37810">
    <property type="entry name" value="IMMUNITY PROTEIN SDPI"/>
    <property type="match status" value="1"/>
</dbReference>
<evidence type="ECO:0000313" key="4">
    <source>
        <dbReference type="Proteomes" id="UP000664545"/>
    </source>
</evidence>
<dbReference type="InterPro" id="IPR025962">
    <property type="entry name" value="SdpI/YhfL"/>
</dbReference>
<feature type="transmembrane region" description="Helical" evidence="1">
    <location>
        <begin position="164"/>
        <end position="182"/>
    </location>
</feature>
<feature type="domain" description="DUF1648" evidence="2">
    <location>
        <begin position="15"/>
        <end position="60"/>
    </location>
</feature>
<keyword evidence="1" id="KW-1133">Transmembrane helix</keyword>
<organism evidence="3 4">
    <name type="scientific">Clostridium aminobutyricum</name>
    <dbReference type="NCBI Taxonomy" id="33953"/>
    <lineage>
        <taxon>Bacteria</taxon>
        <taxon>Bacillati</taxon>
        <taxon>Bacillota</taxon>
        <taxon>Clostridia</taxon>
        <taxon>Eubacteriales</taxon>
        <taxon>Clostridiaceae</taxon>
        <taxon>Clostridium</taxon>
    </lineage>
</organism>
<accession>A0A939D8E3</accession>
<sequence length="213" mass="24726">MKYLFCRYNLKTWVLFAIATIVACIALPVLPEQIPMHFNVAGEIDDYGSKYTIFLAPAVIFIFQIIAEVCRRIDPKRDNYESFKNYYYQIIFIVGLIMFVIEVITIAAAFGKDVHMATIMPVMMGALFVFLGNMMPKFKHNYMVGIKTSWTLASEQVWYETHRFAGKIWVIGGLVMVLTAFLPDFWKFIAFLTVTLLMVIIPVVFSYMRYKNR</sequence>
<protein>
    <submittedName>
        <fullName evidence="3">SdpI family protein</fullName>
    </submittedName>
</protein>
<evidence type="ECO:0000259" key="2">
    <source>
        <dbReference type="Pfam" id="PF07853"/>
    </source>
</evidence>
<feature type="transmembrane region" description="Helical" evidence="1">
    <location>
        <begin position="51"/>
        <end position="70"/>
    </location>
</feature>
<dbReference type="InterPro" id="IPR026272">
    <property type="entry name" value="SdpI"/>
</dbReference>
<dbReference type="Proteomes" id="UP000664545">
    <property type="component" value="Unassembled WGS sequence"/>
</dbReference>